<dbReference type="Proteomes" id="UP000070096">
    <property type="component" value="Unassembled WGS sequence"/>
</dbReference>
<accession>A0A139N5V9</accession>
<comment type="caution">
    <text evidence="1">The sequence shown here is derived from an EMBL/GenBank/DDBJ whole genome shotgun (WGS) entry which is preliminary data.</text>
</comment>
<evidence type="ECO:0000313" key="1">
    <source>
        <dbReference type="EMBL" id="KXT71174.1"/>
    </source>
</evidence>
<dbReference type="AlphaFoldDB" id="A0A139N5V9"/>
<protein>
    <submittedName>
        <fullName evidence="1">Uncharacterized protein</fullName>
    </submittedName>
</protein>
<dbReference type="EMBL" id="LQRC01000198">
    <property type="protein sequence ID" value="KXT71174.1"/>
    <property type="molecule type" value="Genomic_DNA"/>
</dbReference>
<proteinExistence type="predicted"/>
<dbReference type="PATRIC" id="fig|1302.21.peg.1537"/>
<evidence type="ECO:0000313" key="2">
    <source>
        <dbReference type="Proteomes" id="UP000070096"/>
    </source>
</evidence>
<gene>
    <name evidence="1" type="ORF">SGODD07_01374</name>
</gene>
<sequence length="37" mass="4531">MFIETHKNSFDDIRSCFIVKNIENYLFYLICLFIQVI</sequence>
<name>A0A139N5V9_STRGN</name>
<reference evidence="1 2" key="1">
    <citation type="submission" date="2016-01" db="EMBL/GenBank/DDBJ databases">
        <title>Highly variable Streptococcus oralis are common among viridans streptococci isolated from primates.</title>
        <authorList>
            <person name="Denapaite D."/>
            <person name="Rieger M."/>
            <person name="Koendgen S."/>
            <person name="Brueckner R."/>
            <person name="Ochigava I."/>
            <person name="Kappeler P."/>
            <person name="Maetz-Rensing K."/>
            <person name="Leendertz F."/>
            <person name="Hakenbeck R."/>
        </authorList>
    </citation>
    <scope>NUCLEOTIDE SEQUENCE [LARGE SCALE GENOMIC DNA]</scope>
    <source>
        <strain evidence="1 2">DD07</strain>
    </source>
</reference>
<organism evidence="1 2">
    <name type="scientific">Streptococcus gordonii</name>
    <dbReference type="NCBI Taxonomy" id="1302"/>
    <lineage>
        <taxon>Bacteria</taxon>
        <taxon>Bacillati</taxon>
        <taxon>Bacillota</taxon>
        <taxon>Bacilli</taxon>
        <taxon>Lactobacillales</taxon>
        <taxon>Streptococcaceae</taxon>
        <taxon>Streptococcus</taxon>
    </lineage>
</organism>